<feature type="transmembrane region" description="Helical" evidence="2">
    <location>
        <begin position="7"/>
        <end position="28"/>
    </location>
</feature>
<feature type="region of interest" description="Disordered" evidence="1">
    <location>
        <begin position="311"/>
        <end position="330"/>
    </location>
</feature>
<dbReference type="SUPFAM" id="SSF82171">
    <property type="entry name" value="DPP6 N-terminal domain-like"/>
    <property type="match status" value="1"/>
</dbReference>
<comment type="caution">
    <text evidence="3">The sequence shown here is derived from an EMBL/GenBank/DDBJ whole genome shotgun (WGS) entry which is preliminary data.</text>
</comment>
<evidence type="ECO:0000313" key="4">
    <source>
        <dbReference type="Proteomes" id="UP000283295"/>
    </source>
</evidence>
<protein>
    <recommendedName>
        <fullName evidence="5">Peptidase C39 domain-containing protein</fullName>
    </recommendedName>
</protein>
<dbReference type="Proteomes" id="UP000283295">
    <property type="component" value="Unassembled WGS sequence"/>
</dbReference>
<reference evidence="3 4" key="1">
    <citation type="submission" date="2018-08" db="EMBL/GenBank/DDBJ databases">
        <title>A genome reference for cultivated species of the human gut microbiota.</title>
        <authorList>
            <person name="Zou Y."/>
            <person name="Xue W."/>
            <person name="Luo G."/>
        </authorList>
    </citation>
    <scope>NUCLEOTIDE SEQUENCE [LARGE SCALE GENOMIC DNA]</scope>
    <source>
        <strain evidence="3 4">AF22-21</strain>
    </source>
</reference>
<gene>
    <name evidence="3" type="ORF">DWX94_02995</name>
</gene>
<dbReference type="AlphaFoldDB" id="A0A3R5WSV9"/>
<accession>A0A3R5WSV9</accession>
<sequence length="909" mass="102761">MKKKINVLVRVIVMIMVFVITIYFVNIFENRNYKNLAKEMNDAELPLAYVSYGDTLLNCMHGYTSDVDITLLRDSITPIDEQKHIEILVQNDKKYASGYSYEIRSIAGDSLVEKGDIEAADNGSGYDELDINVRMDLKKDMEYMLVVKASSEKGLAASYYTRIVVNDDYHEAELLKAVQDFHDASFDFNALETESVIGTYKTEYAGASTGDSFGLGHVNLANDYADIMWDGLKPTVVSDINIYIKEIDVNYAVIEMEYNASSITDQDVTSYYAVKEFYKVGYSLVEVSDSEADGEDSYGDASYGDASYDEEYSYTDEESQGGQAEETSHTEPKITMFSYDRYVDEYFDRTGIDALNNVYEIGIVSSDDLEYRYVENNRKIAFVRNGQLWMYDYDQGEIIRVYSFCADDYTEDAATYDAHNINIMEFADDGNLTFSVYGYMNRGDHEGKLGIGLFTFDYSTLEVDELLFVECNVPYEAMKTETSRLTYYDGQKFYYMMGGKVNAVDIKNRKQSYIAENLSAGDVKVSADMSVMAFGENEDQSQNTRITLMNMKTGNSYDITAGDGECLICYGFKDSDMVYGVSDIADAGVDADLESFSETKYSEESRDNIPAKRLYIVGSDGSQIKEYAKDGCYLMQVDVNANLLYLTRGEKSNGKFVAIKDDFITFKEDDSKQTIGTVHNSSITGYDRLYFTVPENIYLSYIPNLNITKEKIDDQNSYMIMTIEREKVTYHVYDNLGLSKIYDVAGDAINYAESVAGIVVSSDGEVIYRKMESQEYNTIAAGIFHHSTGTVDASLTDCLYMVLNYQGVQVTEDEIKQYSDPVTVLNTLGKKKGINVTGLSLDMLLGYVSDGIPVISRIDDGRYVLIVSYNDEDVRYYDPVENKEIVVSREEYIDMMVVCQNESYTYVSE</sequence>
<name>A0A3R5WSV9_9FIRM</name>
<keyword evidence="2" id="KW-1133">Transmembrane helix</keyword>
<dbReference type="OrthoDB" id="1761263at2"/>
<evidence type="ECO:0000313" key="3">
    <source>
        <dbReference type="EMBL" id="RGS43771.1"/>
    </source>
</evidence>
<dbReference type="Gene3D" id="3.90.70.10">
    <property type="entry name" value="Cysteine proteinases"/>
    <property type="match status" value="1"/>
</dbReference>
<organism evidence="3 4">
    <name type="scientific">Coprococcus eutactus</name>
    <dbReference type="NCBI Taxonomy" id="33043"/>
    <lineage>
        <taxon>Bacteria</taxon>
        <taxon>Bacillati</taxon>
        <taxon>Bacillota</taxon>
        <taxon>Clostridia</taxon>
        <taxon>Lachnospirales</taxon>
        <taxon>Lachnospiraceae</taxon>
        <taxon>Coprococcus</taxon>
    </lineage>
</organism>
<evidence type="ECO:0000256" key="1">
    <source>
        <dbReference type="SAM" id="MobiDB-lite"/>
    </source>
</evidence>
<evidence type="ECO:0000256" key="2">
    <source>
        <dbReference type="SAM" id="Phobius"/>
    </source>
</evidence>
<dbReference type="EMBL" id="QRVK01000004">
    <property type="protein sequence ID" value="RGS43771.1"/>
    <property type="molecule type" value="Genomic_DNA"/>
</dbReference>
<evidence type="ECO:0008006" key="5">
    <source>
        <dbReference type="Google" id="ProtNLM"/>
    </source>
</evidence>
<keyword evidence="2" id="KW-0812">Transmembrane</keyword>
<keyword evidence="2" id="KW-0472">Membrane</keyword>
<proteinExistence type="predicted"/>